<dbReference type="RefSeq" id="WP_003199249.1">
    <property type="nucleotide sequence ID" value="NC_015379.1"/>
</dbReference>
<protein>
    <submittedName>
        <fullName evidence="7">Putative polysaccharide biosynthesis protein</fullName>
    </submittedName>
</protein>
<dbReference type="PANTHER" id="PTHR30250">
    <property type="entry name" value="PST FAMILY PREDICTED COLANIC ACID TRANSPORTER"/>
    <property type="match status" value="1"/>
</dbReference>
<dbReference type="Proteomes" id="UP000006692">
    <property type="component" value="Chromosome"/>
</dbReference>
<dbReference type="PANTHER" id="PTHR30250:SF28">
    <property type="entry name" value="POLYSACCHARIDE BIOSYNTHESIS PROTEIN"/>
    <property type="match status" value="1"/>
</dbReference>
<dbReference type="HOGENOM" id="CLU_037830_1_0_6"/>
<evidence type="ECO:0000256" key="5">
    <source>
        <dbReference type="ARBA" id="ARBA00023136"/>
    </source>
</evidence>
<keyword evidence="4 6" id="KW-1133">Transmembrane helix</keyword>
<dbReference type="GeneID" id="57258281"/>
<proteinExistence type="predicted"/>
<dbReference type="EMBL" id="CP002585">
    <property type="protein sequence ID" value="AEA67760.1"/>
    <property type="molecule type" value="Genomic_DNA"/>
</dbReference>
<feature type="transmembrane region" description="Helical" evidence="6">
    <location>
        <begin position="235"/>
        <end position="254"/>
    </location>
</feature>
<evidence type="ECO:0000256" key="6">
    <source>
        <dbReference type="SAM" id="Phobius"/>
    </source>
</evidence>
<dbReference type="AlphaFoldDB" id="F2KEC4"/>
<dbReference type="KEGG" id="pba:PSEBR_a1560"/>
<feature type="transmembrane region" description="Helical" evidence="6">
    <location>
        <begin position="340"/>
        <end position="361"/>
    </location>
</feature>
<evidence type="ECO:0000256" key="4">
    <source>
        <dbReference type="ARBA" id="ARBA00022989"/>
    </source>
</evidence>
<comment type="subcellular location">
    <subcellularLocation>
        <location evidence="1">Cell membrane</location>
        <topology evidence="1">Multi-pass membrane protein</topology>
    </subcellularLocation>
</comment>
<dbReference type="Pfam" id="PF13440">
    <property type="entry name" value="Polysacc_synt_3"/>
    <property type="match status" value="1"/>
</dbReference>
<evidence type="ECO:0000313" key="8">
    <source>
        <dbReference type="Proteomes" id="UP000006692"/>
    </source>
</evidence>
<keyword evidence="3 6" id="KW-0812">Transmembrane</keyword>
<keyword evidence="5 6" id="KW-0472">Membrane</keyword>
<feature type="transmembrane region" description="Helical" evidence="6">
    <location>
        <begin position="21"/>
        <end position="40"/>
    </location>
</feature>
<accession>F2KEC4</accession>
<evidence type="ECO:0000256" key="3">
    <source>
        <dbReference type="ARBA" id="ARBA00022692"/>
    </source>
</evidence>
<evidence type="ECO:0000256" key="1">
    <source>
        <dbReference type="ARBA" id="ARBA00004651"/>
    </source>
</evidence>
<sequence length="455" mass="49357">MSLNNFLDRYRGNDFLRSVTVLAGGTAAAQLLMVLLLPVLTRLYSPQDFNTLSVYLGLLSIFSVVATLRFELAISLPEEDGEAAHLLALGLGFSFLTALLVGFGLLLGSDFFTAWLGLPKLAACFWVLPIGVFLSGAYSALQFWMGRRKRFSQIAKTKIQQALSASAIQLLYGSLFAGPLGLILGQTINNGAGAVGLLVRCVREDKRSLTGLRLKTMGALFLKYSRFPKYSTSEALFNNASIQVPVIIIAGLAIGPEAGFLLLAMQIMQAPISLIGSAVSQVYISNAPEKMRTGKLAEFTSDILSGIVRVAVLPLVIGGALAPYAFSIVFGEGWERTGEIVVYMVPWIVMQILVSPISMVLHTTNNQPTALALQLFGLVLRVGVVSAVAATAPGYLTEVYSFTGFVFYFVYLLVVLKVAGISLLEVFRRNPYVLLIAVVVYLAQYIVKANHWFAW</sequence>
<dbReference type="InterPro" id="IPR050833">
    <property type="entry name" value="Poly_Biosynth_Transport"/>
</dbReference>
<keyword evidence="2" id="KW-1003">Cell membrane</keyword>
<gene>
    <name evidence="7" type="ORF">PSEBR_a1560</name>
</gene>
<evidence type="ECO:0000256" key="2">
    <source>
        <dbReference type="ARBA" id="ARBA00022475"/>
    </source>
</evidence>
<dbReference type="GO" id="GO:0005886">
    <property type="term" value="C:plasma membrane"/>
    <property type="evidence" value="ECO:0007669"/>
    <property type="project" value="UniProtKB-SubCell"/>
</dbReference>
<feature type="transmembrane region" description="Helical" evidence="6">
    <location>
        <begin position="52"/>
        <end position="74"/>
    </location>
</feature>
<reference key="2">
    <citation type="submission" date="2011-03" db="EMBL/GenBank/DDBJ databases">
        <title>Complete Genome Sequence of a beneficial plant roots-associated bacterium Pseudomonas brassicacearum.</title>
        <authorList>
            <person name="Ortet P."/>
            <person name="Barakat M."/>
            <person name="Lalaouna D."/>
            <person name="Fochesato S."/>
            <person name="Barbe V."/>
            <person name="Santaella C."/>
            <person name="Heulin T."/>
            <person name="Achouak W."/>
        </authorList>
    </citation>
    <scope>NUCLEOTIDE SEQUENCE</scope>
    <source>
        <strain>NFM421</strain>
    </source>
</reference>
<dbReference type="STRING" id="994484.PSEBR_a1560"/>
<feature type="transmembrane region" description="Helical" evidence="6">
    <location>
        <begin position="120"/>
        <end position="141"/>
    </location>
</feature>
<feature type="transmembrane region" description="Helical" evidence="6">
    <location>
        <begin position="402"/>
        <end position="424"/>
    </location>
</feature>
<name>F2KEC4_PSEBN</name>
<feature type="transmembrane region" description="Helical" evidence="6">
    <location>
        <begin position="86"/>
        <end position="108"/>
    </location>
</feature>
<feature type="transmembrane region" description="Helical" evidence="6">
    <location>
        <begin position="306"/>
        <end position="328"/>
    </location>
</feature>
<feature type="transmembrane region" description="Helical" evidence="6">
    <location>
        <begin position="373"/>
        <end position="396"/>
    </location>
</feature>
<reference evidence="7 8" key="1">
    <citation type="journal article" date="2011" name="J. Bacteriol.">
        <title>Complete genome sequence of a beneficial plant root-associated bacterium, Pseudomonas brassicacearum.</title>
        <authorList>
            <person name="Ortet P."/>
            <person name="Barakat M."/>
            <person name="Lalaouna D."/>
            <person name="Fochesato S."/>
            <person name="Barbe V."/>
            <person name="Vacherie B."/>
            <person name="Santaella C."/>
            <person name="Heulin T."/>
            <person name="Achouak W."/>
        </authorList>
    </citation>
    <scope>NUCLEOTIDE SEQUENCE [LARGE SCALE GENOMIC DNA]</scope>
    <source>
        <strain evidence="7 8">NFM421</strain>
    </source>
</reference>
<feature type="transmembrane region" description="Helical" evidence="6">
    <location>
        <begin position="431"/>
        <end position="447"/>
    </location>
</feature>
<evidence type="ECO:0000313" key="7">
    <source>
        <dbReference type="EMBL" id="AEA67760.1"/>
    </source>
</evidence>
<organism evidence="7 8">
    <name type="scientific">Pseudomonas brassicacearum (strain NFM421)</name>
    <dbReference type="NCBI Taxonomy" id="994484"/>
    <lineage>
        <taxon>Bacteria</taxon>
        <taxon>Pseudomonadati</taxon>
        <taxon>Pseudomonadota</taxon>
        <taxon>Gammaproteobacteria</taxon>
        <taxon>Pseudomonadales</taxon>
        <taxon>Pseudomonadaceae</taxon>
        <taxon>Pseudomonas</taxon>
    </lineage>
</organism>